<dbReference type="NCBIfam" id="TIGR01091">
    <property type="entry name" value="upp"/>
    <property type="match status" value="1"/>
</dbReference>
<dbReference type="InterPro" id="IPR029057">
    <property type="entry name" value="PRTase-like"/>
</dbReference>
<dbReference type="Proteomes" id="UP000824247">
    <property type="component" value="Unassembled WGS sequence"/>
</dbReference>
<evidence type="ECO:0000256" key="12">
    <source>
        <dbReference type="ARBA" id="ARBA00056901"/>
    </source>
</evidence>
<dbReference type="GO" id="GO:0006223">
    <property type="term" value="P:uracil salvage"/>
    <property type="evidence" value="ECO:0007669"/>
    <property type="project" value="InterPro"/>
</dbReference>
<dbReference type="Gene3D" id="3.40.50.2020">
    <property type="match status" value="1"/>
</dbReference>
<keyword evidence="5 15" id="KW-0328">Glycosyltransferase</keyword>
<evidence type="ECO:0000256" key="13">
    <source>
        <dbReference type="ARBA" id="ARBA00072146"/>
    </source>
</evidence>
<dbReference type="InterPro" id="IPR034332">
    <property type="entry name" value="Upp_B"/>
</dbReference>
<reference evidence="17" key="1">
    <citation type="journal article" date="2021" name="PeerJ">
        <title>Extensive microbial diversity within the chicken gut microbiome revealed by metagenomics and culture.</title>
        <authorList>
            <person name="Gilroy R."/>
            <person name="Ravi A."/>
            <person name="Getino M."/>
            <person name="Pursley I."/>
            <person name="Horton D.L."/>
            <person name="Alikhan N.F."/>
            <person name="Baker D."/>
            <person name="Gharbi K."/>
            <person name="Hall N."/>
            <person name="Watson M."/>
            <person name="Adriaenssens E.M."/>
            <person name="Foster-Nyarko E."/>
            <person name="Jarju S."/>
            <person name="Secka A."/>
            <person name="Antonio M."/>
            <person name="Oren A."/>
            <person name="Chaudhuri R.R."/>
            <person name="La Ragione R."/>
            <person name="Hildebrand F."/>
            <person name="Pallen M.J."/>
        </authorList>
    </citation>
    <scope>NUCLEOTIDE SEQUENCE</scope>
    <source>
        <strain evidence="17">A5-1222</strain>
    </source>
</reference>
<dbReference type="NCBIfam" id="NF001097">
    <property type="entry name" value="PRK00129.1"/>
    <property type="match status" value="1"/>
</dbReference>
<evidence type="ECO:0000256" key="2">
    <source>
        <dbReference type="ARBA" id="ARBA00009516"/>
    </source>
</evidence>
<evidence type="ECO:0000259" key="16">
    <source>
        <dbReference type="Pfam" id="PF14681"/>
    </source>
</evidence>
<accession>A0A9E2KV34</accession>
<dbReference type="Pfam" id="PF14681">
    <property type="entry name" value="UPRTase"/>
    <property type="match status" value="1"/>
</dbReference>
<evidence type="ECO:0000256" key="14">
    <source>
        <dbReference type="ARBA" id="ARBA00079807"/>
    </source>
</evidence>
<keyword evidence="9 15" id="KW-0342">GTP-binding</keyword>
<dbReference type="InterPro" id="IPR000836">
    <property type="entry name" value="PRTase_dom"/>
</dbReference>
<dbReference type="SUPFAM" id="SSF53271">
    <property type="entry name" value="PRTase-like"/>
    <property type="match status" value="1"/>
</dbReference>
<comment type="catalytic activity">
    <reaction evidence="11 15">
        <text>UMP + diphosphate = 5-phospho-alpha-D-ribose 1-diphosphate + uracil</text>
        <dbReference type="Rhea" id="RHEA:13017"/>
        <dbReference type="ChEBI" id="CHEBI:17568"/>
        <dbReference type="ChEBI" id="CHEBI:33019"/>
        <dbReference type="ChEBI" id="CHEBI:57865"/>
        <dbReference type="ChEBI" id="CHEBI:58017"/>
        <dbReference type="EC" id="2.4.2.9"/>
    </reaction>
</comment>
<dbReference type="PANTHER" id="PTHR32315">
    <property type="entry name" value="ADENINE PHOSPHORIBOSYLTRANSFERASE"/>
    <property type="match status" value="1"/>
</dbReference>
<proteinExistence type="inferred from homology"/>
<feature type="binding site" evidence="15">
    <location>
        <position position="101"/>
    </location>
    <ligand>
        <name>5-phospho-alpha-D-ribose 1-diphosphate</name>
        <dbReference type="ChEBI" id="CHEBI:58017"/>
    </ligand>
</feature>
<dbReference type="GO" id="GO:0044206">
    <property type="term" value="P:UMP salvage"/>
    <property type="evidence" value="ECO:0007669"/>
    <property type="project" value="UniProtKB-UniRule"/>
</dbReference>
<feature type="binding site" evidence="15">
    <location>
        <position position="191"/>
    </location>
    <ligand>
        <name>uracil</name>
        <dbReference type="ChEBI" id="CHEBI:17568"/>
    </ligand>
</feature>
<evidence type="ECO:0000313" key="18">
    <source>
        <dbReference type="Proteomes" id="UP000824247"/>
    </source>
</evidence>
<protein>
    <recommendedName>
        <fullName evidence="13 15">Uracil phosphoribosyltransferase</fullName>
        <ecNumber evidence="3 15">2.4.2.9</ecNumber>
    </recommendedName>
    <alternativeName>
        <fullName evidence="10 15">UMP pyrophosphorylase</fullName>
    </alternativeName>
    <alternativeName>
        <fullName evidence="14 15">UPRTase</fullName>
    </alternativeName>
</protein>
<dbReference type="GO" id="GO:0005525">
    <property type="term" value="F:GTP binding"/>
    <property type="evidence" value="ECO:0007669"/>
    <property type="project" value="UniProtKB-KW"/>
</dbReference>
<feature type="binding site" evidence="15">
    <location>
        <position position="197"/>
    </location>
    <ligand>
        <name>5-phospho-alpha-D-ribose 1-diphosphate</name>
        <dbReference type="ChEBI" id="CHEBI:58017"/>
    </ligand>
</feature>
<evidence type="ECO:0000256" key="3">
    <source>
        <dbReference type="ARBA" id="ARBA00011894"/>
    </source>
</evidence>
<dbReference type="GO" id="GO:0000287">
    <property type="term" value="F:magnesium ion binding"/>
    <property type="evidence" value="ECO:0007669"/>
    <property type="project" value="UniProtKB-UniRule"/>
</dbReference>
<feature type="binding site" evidence="15">
    <location>
        <begin position="196"/>
        <end position="198"/>
    </location>
    <ligand>
        <name>uracil</name>
        <dbReference type="ChEBI" id="CHEBI:17568"/>
    </ligand>
</feature>
<comment type="caution">
    <text evidence="17">The sequence shown here is derived from an EMBL/GenBank/DDBJ whole genome shotgun (WGS) entry which is preliminary data.</text>
</comment>
<evidence type="ECO:0000313" key="17">
    <source>
        <dbReference type="EMBL" id="MBU3830725.1"/>
    </source>
</evidence>
<name>A0A9E2KV34_9BACT</name>
<comment type="similarity">
    <text evidence="2 15">Belongs to the UPRTase family.</text>
</comment>
<keyword evidence="4 15" id="KW-0021">Allosteric enzyme</keyword>
<dbReference type="EMBL" id="JAHLFM010000017">
    <property type="protein sequence ID" value="MBU3830725.1"/>
    <property type="molecule type" value="Genomic_DNA"/>
</dbReference>
<dbReference type="FunFam" id="3.40.50.2020:FF:000003">
    <property type="entry name" value="Uracil phosphoribosyltransferase"/>
    <property type="match status" value="1"/>
</dbReference>
<dbReference type="PANTHER" id="PTHR32315:SF4">
    <property type="entry name" value="URACIL PHOSPHORIBOSYLTRANSFERASE, CHLOROPLASTIC"/>
    <property type="match status" value="1"/>
</dbReference>
<evidence type="ECO:0000256" key="7">
    <source>
        <dbReference type="ARBA" id="ARBA00022741"/>
    </source>
</evidence>
<keyword evidence="6 15" id="KW-0808">Transferase</keyword>
<evidence type="ECO:0000256" key="5">
    <source>
        <dbReference type="ARBA" id="ARBA00022676"/>
    </source>
</evidence>
<comment type="function">
    <text evidence="12 15">Catalyzes the conversion of uracil and 5-phospho-alpha-D-ribose 1-diphosphate (PRPP) to UMP and diphosphate.</text>
</comment>
<dbReference type="EC" id="2.4.2.9" evidence="3 15"/>
<comment type="pathway">
    <text evidence="1 15">Pyrimidine metabolism; UMP biosynthesis via salvage pathway; UMP from uracil: step 1/1.</text>
</comment>
<evidence type="ECO:0000256" key="9">
    <source>
        <dbReference type="ARBA" id="ARBA00023134"/>
    </source>
</evidence>
<dbReference type="AlphaFoldDB" id="A0A9E2KV34"/>
<dbReference type="GO" id="GO:0005737">
    <property type="term" value="C:cytoplasm"/>
    <property type="evidence" value="ECO:0007669"/>
    <property type="project" value="UniProtKB-ARBA"/>
</dbReference>
<dbReference type="InterPro" id="IPR050054">
    <property type="entry name" value="UPRTase/APRTase"/>
</dbReference>
<dbReference type="GO" id="GO:0004845">
    <property type="term" value="F:uracil phosphoribosyltransferase activity"/>
    <property type="evidence" value="ECO:0007669"/>
    <property type="project" value="UniProtKB-UniRule"/>
</dbReference>
<gene>
    <name evidence="15 17" type="primary">upp</name>
    <name evidence="17" type="ORF">H9897_00980</name>
</gene>
<evidence type="ECO:0000256" key="1">
    <source>
        <dbReference type="ARBA" id="ARBA00005180"/>
    </source>
</evidence>
<evidence type="ECO:0000256" key="15">
    <source>
        <dbReference type="HAMAP-Rule" id="MF_01218"/>
    </source>
</evidence>
<sequence length="206" mass="23068">MYFEIKHPLIQDKLTRMRNKETNSTTFRDNLQELTTLLAYEATKDMKLIDKVIETPITTMVGKKLENKICLVPILRAGLGMVDPLKDLIPTATIGHIGLYRDESSLEPIEYYAKMPKTIHESDVLVLDPMLATGFSCIKAIDIIKKHNPKSITYIGIIASPVGIKNLQEKHPEVNIYIASVDEKLNDDGYILPGLGDAGDRLFGTK</sequence>
<keyword evidence="8 15" id="KW-0460">Magnesium</keyword>
<dbReference type="CDD" id="cd06223">
    <property type="entry name" value="PRTases_typeI"/>
    <property type="match status" value="1"/>
</dbReference>
<feature type="binding site" evidence="15">
    <location>
        <begin position="128"/>
        <end position="136"/>
    </location>
    <ligand>
        <name>5-phospho-alpha-D-ribose 1-diphosphate</name>
        <dbReference type="ChEBI" id="CHEBI:58017"/>
    </ligand>
</feature>
<evidence type="ECO:0000256" key="11">
    <source>
        <dbReference type="ARBA" id="ARBA00052919"/>
    </source>
</evidence>
<evidence type="ECO:0000256" key="8">
    <source>
        <dbReference type="ARBA" id="ARBA00022842"/>
    </source>
</evidence>
<reference evidence="17" key="2">
    <citation type="submission" date="2021-04" db="EMBL/GenBank/DDBJ databases">
        <authorList>
            <person name="Gilroy R."/>
        </authorList>
    </citation>
    <scope>NUCLEOTIDE SEQUENCE</scope>
    <source>
        <strain evidence="17">A5-1222</strain>
    </source>
</reference>
<keyword evidence="7 15" id="KW-0547">Nucleotide-binding</keyword>
<comment type="cofactor">
    <cofactor evidence="15">
        <name>Mg(2+)</name>
        <dbReference type="ChEBI" id="CHEBI:18420"/>
    </cofactor>
    <text evidence="15">Binds 1 Mg(2+) ion per subunit. The magnesium is bound as Mg-PRPP.</text>
</comment>
<dbReference type="InterPro" id="IPR005765">
    <property type="entry name" value="UPRT"/>
</dbReference>
<evidence type="ECO:0000256" key="4">
    <source>
        <dbReference type="ARBA" id="ARBA00022533"/>
    </source>
</evidence>
<organism evidence="17 18">
    <name type="scientific">Candidatus Ureaplasma intestinipullorum</name>
    <dbReference type="NCBI Taxonomy" id="2838770"/>
    <lineage>
        <taxon>Bacteria</taxon>
        <taxon>Bacillati</taxon>
        <taxon>Mycoplasmatota</taxon>
        <taxon>Mycoplasmoidales</taxon>
        <taxon>Mycoplasmoidaceae</taxon>
        <taxon>Ureaplasma</taxon>
    </lineage>
</organism>
<evidence type="ECO:0000256" key="10">
    <source>
        <dbReference type="ARBA" id="ARBA00031082"/>
    </source>
</evidence>
<feature type="domain" description="Phosphoribosyltransferase" evidence="16">
    <location>
        <begin position="6"/>
        <end position="205"/>
    </location>
</feature>
<evidence type="ECO:0000256" key="6">
    <source>
        <dbReference type="ARBA" id="ARBA00022679"/>
    </source>
</evidence>
<comment type="activity regulation">
    <text evidence="15">Allosterically activated by GTP.</text>
</comment>
<dbReference type="HAMAP" id="MF_01218_B">
    <property type="entry name" value="Upp_B"/>
    <property type="match status" value="1"/>
</dbReference>
<feature type="binding site" evidence="15">
    <location>
        <position position="76"/>
    </location>
    <ligand>
        <name>5-phospho-alpha-D-ribose 1-diphosphate</name>
        <dbReference type="ChEBI" id="CHEBI:58017"/>
    </ligand>
</feature>